<dbReference type="InterPro" id="IPR025543">
    <property type="entry name" value="Dodecin-like"/>
</dbReference>
<gene>
    <name evidence="5" type="ORF">QFI96_024125</name>
</gene>
<evidence type="ECO:0000259" key="4">
    <source>
        <dbReference type="Pfam" id="PF07338"/>
    </source>
</evidence>
<feature type="region of interest" description="Disordered" evidence="2">
    <location>
        <begin position="25"/>
        <end position="47"/>
    </location>
</feature>
<dbReference type="Gene3D" id="3.30.1660.10">
    <property type="entry name" value="Flavin-binding protein dodecin"/>
    <property type="match status" value="1"/>
</dbReference>
<accession>A0ABU9FFQ5</accession>
<sequence length="88" mass="9240">MKRHPLLLIPLVFVTLSFIAHAGTPPPSLSDESGPLRPVGSVSASGASNLDDLEAKLAEKAREQGAVAWRINAANSSNKMSGTAIIYK</sequence>
<feature type="domain" description="YdgH/BhsA/McbA-like" evidence="4">
    <location>
        <begin position="36"/>
        <end position="88"/>
    </location>
</feature>
<dbReference type="InterPro" id="IPR036275">
    <property type="entry name" value="YdgH-like_sf"/>
</dbReference>
<dbReference type="EMBL" id="JARXNK020000106">
    <property type="protein sequence ID" value="MEL0554770.1"/>
    <property type="molecule type" value="Genomic_DNA"/>
</dbReference>
<dbReference type="Proteomes" id="UP001312893">
    <property type="component" value="Unassembled WGS sequence"/>
</dbReference>
<name>A0ABU9FFQ5_9ENTR</name>
<evidence type="ECO:0000313" key="5">
    <source>
        <dbReference type="EMBL" id="MEL0554770.1"/>
    </source>
</evidence>
<keyword evidence="6" id="KW-1185">Reference proteome</keyword>
<dbReference type="InterPro" id="IPR010854">
    <property type="entry name" value="YdgH/BhsA/McbA-like_dom"/>
</dbReference>
<evidence type="ECO:0000256" key="1">
    <source>
        <dbReference type="ARBA" id="ARBA00022729"/>
    </source>
</evidence>
<feature type="signal peptide" evidence="3">
    <location>
        <begin position="1"/>
        <end position="22"/>
    </location>
</feature>
<dbReference type="Pfam" id="PF07338">
    <property type="entry name" value="YdgH_BhsA-like"/>
    <property type="match status" value="1"/>
</dbReference>
<evidence type="ECO:0000256" key="2">
    <source>
        <dbReference type="SAM" id="MobiDB-lite"/>
    </source>
</evidence>
<evidence type="ECO:0000313" key="6">
    <source>
        <dbReference type="Proteomes" id="UP001312893"/>
    </source>
</evidence>
<evidence type="ECO:0000256" key="3">
    <source>
        <dbReference type="SAM" id="SignalP"/>
    </source>
</evidence>
<proteinExistence type="predicted"/>
<dbReference type="RefSeq" id="WP_123756066.1">
    <property type="nucleotide sequence ID" value="NZ_JARXNK020000106.1"/>
</dbReference>
<organism evidence="5 6">
    <name type="scientific">Raoultella lignicola</name>
    <dbReference type="NCBI Taxonomy" id="3040939"/>
    <lineage>
        <taxon>Bacteria</taxon>
        <taxon>Pseudomonadati</taxon>
        <taxon>Pseudomonadota</taxon>
        <taxon>Gammaproteobacteria</taxon>
        <taxon>Enterobacterales</taxon>
        <taxon>Enterobacteriaceae</taxon>
        <taxon>Klebsiella/Raoultella group</taxon>
        <taxon>Raoultella</taxon>
    </lineage>
</organism>
<reference evidence="5 6" key="1">
    <citation type="submission" date="2024-04" db="EMBL/GenBank/DDBJ databases">
        <title>Two novel Raoultella species associated with bleeding cankers of broadleaf hosts, Raoultella scottia sp. nov. and Raoultella lignicola sp. nov.</title>
        <authorList>
            <person name="Brady C.L."/>
        </authorList>
    </citation>
    <scope>NUCLEOTIDE SEQUENCE [LARGE SCALE GENOMIC DNA]</scope>
    <source>
        <strain evidence="5 6">TW_WC1a.1</strain>
    </source>
</reference>
<comment type="caution">
    <text evidence="5">The sequence shown here is derived from an EMBL/GenBank/DDBJ whole genome shotgun (WGS) entry which is preliminary data.</text>
</comment>
<dbReference type="SUPFAM" id="SSF159871">
    <property type="entry name" value="YdgH-like"/>
    <property type="match status" value="1"/>
</dbReference>
<protein>
    <submittedName>
        <fullName evidence="5">YdgH/BhsA/McbA-like domain containing protein</fullName>
    </submittedName>
</protein>
<keyword evidence="1 3" id="KW-0732">Signal</keyword>
<feature type="chain" id="PRO_5046276897" evidence="3">
    <location>
        <begin position="23"/>
        <end position="88"/>
    </location>
</feature>